<dbReference type="InterPro" id="IPR006311">
    <property type="entry name" value="TAT_signal"/>
</dbReference>
<dbReference type="Gene3D" id="3.40.50.1820">
    <property type="entry name" value="alpha/beta hydrolase"/>
    <property type="match status" value="1"/>
</dbReference>
<evidence type="ECO:0000313" key="4">
    <source>
        <dbReference type="EMBL" id="VEG48376.1"/>
    </source>
</evidence>
<dbReference type="Proteomes" id="UP000282551">
    <property type="component" value="Chromosome"/>
</dbReference>
<dbReference type="EMBL" id="LR134355">
    <property type="protein sequence ID" value="VEG48376.1"/>
    <property type="molecule type" value="Genomic_DNA"/>
</dbReference>
<dbReference type="SUPFAM" id="SSF53474">
    <property type="entry name" value="alpha/beta-Hydrolases"/>
    <property type="match status" value="1"/>
</dbReference>
<dbReference type="PANTHER" id="PTHR48081">
    <property type="entry name" value="AB HYDROLASE SUPERFAMILY PROTEIN C4A8.06C"/>
    <property type="match status" value="1"/>
</dbReference>
<evidence type="ECO:0000256" key="1">
    <source>
        <dbReference type="ARBA" id="ARBA00022801"/>
    </source>
</evidence>
<dbReference type="PANTHER" id="PTHR48081:SF13">
    <property type="entry name" value="ALPHA_BETA HYDROLASE"/>
    <property type="match status" value="1"/>
</dbReference>
<name>A0A448I770_MYCCI</name>
<gene>
    <name evidence="4" type="primary">lipC</name>
    <name evidence="4" type="ORF">NCTC10485_02670</name>
</gene>
<dbReference type="InterPro" id="IPR029058">
    <property type="entry name" value="AB_hydrolase_fold"/>
</dbReference>
<dbReference type="InterPro" id="IPR049492">
    <property type="entry name" value="BD-FAE-like_dom"/>
</dbReference>
<reference evidence="4 5" key="1">
    <citation type="submission" date="2018-12" db="EMBL/GenBank/DDBJ databases">
        <authorList>
            <consortium name="Pathogen Informatics"/>
        </authorList>
    </citation>
    <scope>NUCLEOTIDE SEQUENCE [LARGE SCALE GENOMIC DNA]</scope>
    <source>
        <strain evidence="4 5">NCTC10485</strain>
    </source>
</reference>
<dbReference type="PROSITE" id="PS51318">
    <property type="entry name" value="TAT"/>
    <property type="match status" value="1"/>
</dbReference>
<dbReference type="AlphaFoldDB" id="A0A448I770"/>
<evidence type="ECO:0000256" key="2">
    <source>
        <dbReference type="SAM" id="MobiDB-lite"/>
    </source>
</evidence>
<protein>
    <submittedName>
        <fullName evidence="4">Esterase LipC</fullName>
    </submittedName>
</protein>
<dbReference type="OrthoDB" id="9803828at2"/>
<keyword evidence="1" id="KW-0378">Hydrolase</keyword>
<keyword evidence="5" id="KW-1185">Reference proteome</keyword>
<dbReference type="InterPro" id="IPR050300">
    <property type="entry name" value="GDXG_lipolytic_enzyme"/>
</dbReference>
<accession>A0A448I770</accession>
<dbReference type="PROSITE" id="PS51257">
    <property type="entry name" value="PROKAR_LIPOPROTEIN"/>
    <property type="match status" value="1"/>
</dbReference>
<feature type="region of interest" description="Disordered" evidence="2">
    <location>
        <begin position="95"/>
        <end position="127"/>
    </location>
</feature>
<dbReference type="GO" id="GO:0016787">
    <property type="term" value="F:hydrolase activity"/>
    <property type="evidence" value="ECO:0007669"/>
    <property type="project" value="UniProtKB-KW"/>
</dbReference>
<dbReference type="Pfam" id="PF20434">
    <property type="entry name" value="BD-FAE"/>
    <property type="match status" value="1"/>
</dbReference>
<evidence type="ECO:0000313" key="5">
    <source>
        <dbReference type="Proteomes" id="UP000282551"/>
    </source>
</evidence>
<dbReference type="RefSeq" id="WP_126334185.1">
    <property type="nucleotide sequence ID" value="NZ_AP022604.1"/>
</dbReference>
<feature type="domain" description="BD-FAE-like" evidence="3">
    <location>
        <begin position="138"/>
        <end position="313"/>
    </location>
</feature>
<organism evidence="4 5">
    <name type="scientific">Mycolicibacterium chitae</name>
    <name type="common">Mycobacterium chitae</name>
    <dbReference type="NCBI Taxonomy" id="1792"/>
    <lineage>
        <taxon>Bacteria</taxon>
        <taxon>Bacillati</taxon>
        <taxon>Actinomycetota</taxon>
        <taxon>Actinomycetes</taxon>
        <taxon>Mycobacteriales</taxon>
        <taxon>Mycobacteriaceae</taxon>
        <taxon>Mycolicibacterium</taxon>
    </lineage>
</organism>
<evidence type="ECO:0000259" key="3">
    <source>
        <dbReference type="Pfam" id="PF20434"/>
    </source>
</evidence>
<proteinExistence type="predicted"/>
<sequence length="390" mass="40622">MTDSISRRSFLGTGLVLLTGVGAAVSGCATEESPQREVRSLPDPMVTEDYVVYQDLAYAAPVGEGHLLDLYMPHDATWSVPVVIHQLGSAFRSDDSKGEALAAEAPPAPPVPPPPADPALPDAPIAPAELSGMVGPREIARKWVRHGYAVVGLNVRNSSQTKFPGQLHDVKAAIRFLRANAGAYGLDSTRFAIMGSSSGAWVATMAALTADIPEFEGDLGNPGWSSAVRAVIDLYGPTDFLAMDSHALPGEATHDAADSPESELMGFPIQSDPAAVAAANPARYVHADSPPAYIVHGAADPYVPVNQSEILFDAYMRAGGTASLTVVPGVGHTDAYLDSPGHSQGRTVRATANGVTTTSDGPAPTFHSLLEFLDTNLRVDRPVGGSGTPG</sequence>
<feature type="compositionally biased region" description="Pro residues" evidence="2">
    <location>
        <begin position="106"/>
        <end position="118"/>
    </location>
</feature>